<name>A0A0M0KL45_ALKHA</name>
<dbReference type="Pfam" id="PF02597">
    <property type="entry name" value="ThiS"/>
    <property type="match status" value="1"/>
</dbReference>
<dbReference type="RefSeq" id="WP_053431481.1">
    <property type="nucleotide sequence ID" value="NZ_CP040441.1"/>
</dbReference>
<dbReference type="GeneID" id="87597060"/>
<dbReference type="NCBIfam" id="TIGR01683">
    <property type="entry name" value="thiS"/>
    <property type="match status" value="1"/>
</dbReference>
<accession>A0A0M0KL45</accession>
<dbReference type="CDD" id="cd00565">
    <property type="entry name" value="Ubl_ThiS"/>
    <property type="match status" value="1"/>
</dbReference>
<accession>A0A4Y7WP07</accession>
<dbReference type="InterPro" id="IPR010035">
    <property type="entry name" value="Thi_S"/>
</dbReference>
<sequence length="65" mass="7288">MNVIVNGEVATIKANTLAELVSHYELDDQLVVTEVDGEIIDREHWTHFELTEGQRIELVHFVGGG</sequence>
<dbReference type="PATRIC" id="fig|136160.3.peg.2878"/>
<dbReference type="InterPro" id="IPR003749">
    <property type="entry name" value="ThiS/MoaD-like"/>
</dbReference>
<gene>
    <name evidence="1" type="ORF">AMD02_12270</name>
</gene>
<comment type="caution">
    <text evidence="1">The sequence shown here is derived from an EMBL/GenBank/DDBJ whole genome shotgun (WGS) entry which is preliminary data.</text>
</comment>
<dbReference type="InterPro" id="IPR016155">
    <property type="entry name" value="Mopterin_synth/thiamin_S_b"/>
</dbReference>
<protein>
    <submittedName>
        <fullName evidence="1">Thiamine biosynthesis protein ThiS</fullName>
    </submittedName>
</protein>
<reference evidence="1" key="1">
    <citation type="submission" date="2015-08" db="EMBL/GenBank/DDBJ databases">
        <title>Complete DNA Sequence of Pseudomonas syringae pv. actinidiae, the Causal Agent of Kiwifruit Canker Disease.</title>
        <authorList>
            <person name="Rikkerink E.H.A."/>
            <person name="Fineran P.C."/>
        </authorList>
    </citation>
    <scope>NUCLEOTIDE SEQUENCE</scope>
    <source>
        <strain evidence="1">DSM 13666</strain>
    </source>
</reference>
<dbReference type="EMBL" id="LILD01000001">
    <property type="protein sequence ID" value="KOO39534.1"/>
    <property type="molecule type" value="Genomic_DNA"/>
</dbReference>
<dbReference type="PANTHER" id="PTHR34472">
    <property type="entry name" value="SULFUR CARRIER PROTEIN THIS"/>
    <property type="match status" value="1"/>
</dbReference>
<dbReference type="PANTHER" id="PTHR34472:SF1">
    <property type="entry name" value="SULFUR CARRIER PROTEIN THIS"/>
    <property type="match status" value="1"/>
</dbReference>
<dbReference type="AlphaFoldDB" id="A0A0M0KL45"/>
<dbReference type="Gene3D" id="3.10.20.30">
    <property type="match status" value="1"/>
</dbReference>
<proteinExistence type="predicted"/>
<dbReference type="SUPFAM" id="SSF54285">
    <property type="entry name" value="MoaD/ThiS"/>
    <property type="match status" value="1"/>
</dbReference>
<dbReference type="InterPro" id="IPR012675">
    <property type="entry name" value="Beta-grasp_dom_sf"/>
</dbReference>
<evidence type="ECO:0000313" key="1">
    <source>
        <dbReference type="EMBL" id="KOO39534.1"/>
    </source>
</evidence>
<organism evidence="1">
    <name type="scientific">Halalkalibacterium halodurans</name>
    <name type="common">Bacillus halodurans</name>
    <dbReference type="NCBI Taxonomy" id="86665"/>
    <lineage>
        <taxon>Bacteria</taxon>
        <taxon>Bacillati</taxon>
        <taxon>Bacillota</taxon>
        <taxon>Bacilli</taxon>
        <taxon>Bacillales</taxon>
        <taxon>Bacillaceae</taxon>
        <taxon>Halalkalibacterium (ex Joshi et al. 2022)</taxon>
    </lineage>
</organism>